<evidence type="ECO:0000256" key="1">
    <source>
        <dbReference type="SAM" id="MobiDB-lite"/>
    </source>
</evidence>
<organism evidence="2 3">
    <name type="scientific">Cyclotella cryptica</name>
    <dbReference type="NCBI Taxonomy" id="29204"/>
    <lineage>
        <taxon>Eukaryota</taxon>
        <taxon>Sar</taxon>
        <taxon>Stramenopiles</taxon>
        <taxon>Ochrophyta</taxon>
        <taxon>Bacillariophyta</taxon>
        <taxon>Coscinodiscophyceae</taxon>
        <taxon>Thalassiosirophycidae</taxon>
        <taxon>Stephanodiscales</taxon>
        <taxon>Stephanodiscaceae</taxon>
        <taxon>Cyclotella</taxon>
    </lineage>
</organism>
<proteinExistence type="predicted"/>
<gene>
    <name evidence="2" type="ORF">HJC23_011908</name>
</gene>
<dbReference type="AlphaFoldDB" id="A0ABD3PKF3"/>
<evidence type="ECO:0000313" key="3">
    <source>
        <dbReference type="Proteomes" id="UP001516023"/>
    </source>
</evidence>
<name>A0ABD3PKF3_9STRA</name>
<sequence>MRPKESPCNNDTLEADTSPCLQPSSRGALVAPQGRSRVVCASITRTSTTTTTEPTKTSTTTKELEMSTTSKTTSGTTMTTTKAPETTVLTVCPEVTGTCTESDAKFQIPVTYLTRASTVQPSMDSLMALPMFNGGENGQTGSPLDKEGRIGTAHLAYNHVNDIVCVAASLDSSFLNDPETSSIQVGQSKEDSWIQFGDANGATKLFQGTADDFEYLGKADDSNLSLVTKAAGP</sequence>
<evidence type="ECO:0000313" key="2">
    <source>
        <dbReference type="EMBL" id="KAL3788276.1"/>
    </source>
</evidence>
<feature type="region of interest" description="Disordered" evidence="1">
    <location>
        <begin position="1"/>
        <end position="29"/>
    </location>
</feature>
<dbReference type="Proteomes" id="UP001516023">
    <property type="component" value="Unassembled WGS sequence"/>
</dbReference>
<feature type="region of interest" description="Disordered" evidence="1">
    <location>
        <begin position="45"/>
        <end position="80"/>
    </location>
</feature>
<accession>A0ABD3PKF3</accession>
<comment type="caution">
    <text evidence="2">The sequence shown here is derived from an EMBL/GenBank/DDBJ whole genome shotgun (WGS) entry which is preliminary data.</text>
</comment>
<reference evidence="2 3" key="1">
    <citation type="journal article" date="2020" name="G3 (Bethesda)">
        <title>Improved Reference Genome for Cyclotella cryptica CCMP332, a Model for Cell Wall Morphogenesis, Salinity Adaptation, and Lipid Production in Diatoms (Bacillariophyta).</title>
        <authorList>
            <person name="Roberts W.R."/>
            <person name="Downey K.M."/>
            <person name="Ruck E.C."/>
            <person name="Traller J.C."/>
            <person name="Alverson A.J."/>
        </authorList>
    </citation>
    <scope>NUCLEOTIDE SEQUENCE [LARGE SCALE GENOMIC DNA]</scope>
    <source>
        <strain evidence="2 3">CCMP332</strain>
    </source>
</reference>
<dbReference type="EMBL" id="JABMIG020000159">
    <property type="protein sequence ID" value="KAL3788276.1"/>
    <property type="molecule type" value="Genomic_DNA"/>
</dbReference>
<keyword evidence="3" id="KW-1185">Reference proteome</keyword>
<protein>
    <submittedName>
        <fullName evidence="2">Uncharacterized protein</fullName>
    </submittedName>
</protein>